<dbReference type="AlphaFoldDB" id="M0BD24"/>
<name>M0BD24_9EURY</name>
<dbReference type="PATRIC" id="fig|1227490.4.peg.2763"/>
<gene>
    <name evidence="3" type="ORF">C479_13623</name>
</gene>
<protein>
    <submittedName>
        <fullName evidence="3">Uncharacterized protein</fullName>
    </submittedName>
</protein>
<dbReference type="Proteomes" id="UP000011560">
    <property type="component" value="Unassembled WGS sequence"/>
</dbReference>
<evidence type="ECO:0000313" key="4">
    <source>
        <dbReference type="Proteomes" id="UP000011560"/>
    </source>
</evidence>
<dbReference type="Pfam" id="PF02697">
    <property type="entry name" value="VAPB_antitox"/>
    <property type="match status" value="1"/>
</dbReference>
<keyword evidence="1" id="KW-1277">Toxin-antitoxin system</keyword>
<proteinExistence type="predicted"/>
<dbReference type="RefSeq" id="WP_007703627.1">
    <property type="nucleotide sequence ID" value="NZ_AOIQ01000021.1"/>
</dbReference>
<dbReference type="EMBL" id="AOIQ01000021">
    <property type="protein sequence ID" value="ELZ08382.1"/>
    <property type="molecule type" value="Genomic_DNA"/>
</dbReference>
<evidence type="ECO:0000256" key="1">
    <source>
        <dbReference type="ARBA" id="ARBA00022649"/>
    </source>
</evidence>
<evidence type="ECO:0000256" key="2">
    <source>
        <dbReference type="SAM" id="MobiDB-lite"/>
    </source>
</evidence>
<feature type="region of interest" description="Disordered" evidence="2">
    <location>
        <begin position="39"/>
        <end position="82"/>
    </location>
</feature>
<organism evidence="3 4">
    <name type="scientific">Halovivax asiaticus JCM 14624</name>
    <dbReference type="NCBI Taxonomy" id="1227490"/>
    <lineage>
        <taxon>Archaea</taxon>
        <taxon>Methanobacteriati</taxon>
        <taxon>Methanobacteriota</taxon>
        <taxon>Stenosarchaea group</taxon>
        <taxon>Halobacteria</taxon>
        <taxon>Halobacteriales</taxon>
        <taxon>Natrialbaceae</taxon>
        <taxon>Halovivax</taxon>
    </lineage>
</organism>
<sequence>MGAANEQIRVSETVKRKIERRRRGNESYNDVLERVLGEQDSGDFEDGFGRWSSDEADRVREERRKSKAKRKRRMRDRPTDSA</sequence>
<keyword evidence="4" id="KW-1185">Reference proteome</keyword>
<dbReference type="STRING" id="1227490.C479_13623"/>
<dbReference type="InterPro" id="IPR003847">
    <property type="entry name" value="Put_antitoxin"/>
</dbReference>
<dbReference type="OrthoDB" id="214079at2157"/>
<comment type="caution">
    <text evidence="3">The sequence shown here is derived from an EMBL/GenBank/DDBJ whole genome shotgun (WGS) entry which is preliminary data.</text>
</comment>
<reference evidence="3 4" key="1">
    <citation type="journal article" date="2014" name="PLoS Genet.">
        <title>Phylogenetically driven sequencing of extremely halophilic archaea reveals strategies for static and dynamic osmo-response.</title>
        <authorList>
            <person name="Becker E.A."/>
            <person name="Seitzer P.M."/>
            <person name="Tritt A."/>
            <person name="Larsen D."/>
            <person name="Krusor M."/>
            <person name="Yao A.I."/>
            <person name="Wu D."/>
            <person name="Madern D."/>
            <person name="Eisen J.A."/>
            <person name="Darling A.E."/>
            <person name="Facciotti M.T."/>
        </authorList>
    </citation>
    <scope>NUCLEOTIDE SEQUENCE [LARGE SCALE GENOMIC DNA]</scope>
    <source>
        <strain evidence="3 4">JCM 14624</strain>
    </source>
</reference>
<accession>M0BD24</accession>
<feature type="compositionally biased region" description="Basic residues" evidence="2">
    <location>
        <begin position="65"/>
        <end position="75"/>
    </location>
</feature>
<feature type="compositionally biased region" description="Basic and acidic residues" evidence="2">
    <location>
        <begin position="52"/>
        <end position="64"/>
    </location>
</feature>
<evidence type="ECO:0000313" key="3">
    <source>
        <dbReference type="EMBL" id="ELZ08382.1"/>
    </source>
</evidence>